<proteinExistence type="predicted"/>
<feature type="region of interest" description="Disordered" evidence="3">
    <location>
        <begin position="1"/>
        <end position="50"/>
    </location>
</feature>
<dbReference type="Gene3D" id="3.40.50.300">
    <property type="entry name" value="P-loop containing nucleotide triphosphate hydrolases"/>
    <property type="match status" value="1"/>
</dbReference>
<evidence type="ECO:0000313" key="6">
    <source>
        <dbReference type="Proteomes" id="UP000563524"/>
    </source>
</evidence>
<protein>
    <submittedName>
        <fullName evidence="5">Mrp family chromosome partitioning ATPase</fullName>
    </submittedName>
</protein>
<dbReference type="PANTHER" id="PTHR32309">
    <property type="entry name" value="TYROSINE-PROTEIN KINASE"/>
    <property type="match status" value="1"/>
</dbReference>
<feature type="domain" description="CobQ/CobB/MinD/ParA nucleotide binding" evidence="4">
    <location>
        <begin position="115"/>
        <end position="286"/>
    </location>
</feature>
<evidence type="ECO:0000313" key="5">
    <source>
        <dbReference type="EMBL" id="MBB4657838.1"/>
    </source>
</evidence>
<dbReference type="InterPro" id="IPR002586">
    <property type="entry name" value="CobQ/CobB/MinD/ParA_Nub-bd_dom"/>
</dbReference>
<keyword evidence="6" id="KW-1185">Reference proteome</keyword>
<dbReference type="SUPFAM" id="SSF52540">
    <property type="entry name" value="P-loop containing nucleoside triphosphate hydrolases"/>
    <property type="match status" value="1"/>
</dbReference>
<dbReference type="RefSeq" id="WP_183815247.1">
    <property type="nucleotide sequence ID" value="NZ_JACHOB010000001.1"/>
</dbReference>
<evidence type="ECO:0000259" key="4">
    <source>
        <dbReference type="Pfam" id="PF01656"/>
    </source>
</evidence>
<dbReference type="GO" id="GO:0005886">
    <property type="term" value="C:plasma membrane"/>
    <property type="evidence" value="ECO:0007669"/>
    <property type="project" value="TreeGrafter"/>
</dbReference>
<dbReference type="CDD" id="cd05387">
    <property type="entry name" value="BY-kinase"/>
    <property type="match status" value="1"/>
</dbReference>
<dbReference type="GO" id="GO:0004713">
    <property type="term" value="F:protein tyrosine kinase activity"/>
    <property type="evidence" value="ECO:0007669"/>
    <property type="project" value="TreeGrafter"/>
</dbReference>
<evidence type="ECO:0000256" key="2">
    <source>
        <dbReference type="ARBA" id="ARBA00022840"/>
    </source>
</evidence>
<gene>
    <name evidence="5" type="ORF">GGQ59_000338</name>
</gene>
<evidence type="ECO:0000256" key="1">
    <source>
        <dbReference type="ARBA" id="ARBA00022741"/>
    </source>
</evidence>
<keyword evidence="1" id="KW-0547">Nucleotide-binding</keyword>
<organism evidence="5 6">
    <name type="scientific">Parvularcula dongshanensis</name>
    <dbReference type="NCBI Taxonomy" id="1173995"/>
    <lineage>
        <taxon>Bacteria</taxon>
        <taxon>Pseudomonadati</taxon>
        <taxon>Pseudomonadota</taxon>
        <taxon>Alphaproteobacteria</taxon>
        <taxon>Parvularculales</taxon>
        <taxon>Parvularculaceae</taxon>
        <taxon>Parvularcula</taxon>
    </lineage>
</organism>
<dbReference type="EMBL" id="JACHOB010000001">
    <property type="protein sequence ID" value="MBB4657838.1"/>
    <property type="molecule type" value="Genomic_DNA"/>
</dbReference>
<dbReference type="Proteomes" id="UP000563524">
    <property type="component" value="Unassembled WGS sequence"/>
</dbReference>
<accession>A0A840I0W5</accession>
<dbReference type="Pfam" id="PF01656">
    <property type="entry name" value="CbiA"/>
    <property type="match status" value="1"/>
</dbReference>
<keyword evidence="2" id="KW-0067">ATP-binding</keyword>
<name>A0A840I0W5_9PROT</name>
<evidence type="ECO:0000256" key="3">
    <source>
        <dbReference type="SAM" id="MobiDB-lite"/>
    </source>
</evidence>
<dbReference type="PANTHER" id="PTHR32309:SF13">
    <property type="entry name" value="FERRIC ENTEROBACTIN TRANSPORT PROTEIN FEPE"/>
    <property type="match status" value="1"/>
</dbReference>
<dbReference type="InterPro" id="IPR005702">
    <property type="entry name" value="Wzc-like_C"/>
</dbReference>
<dbReference type="InterPro" id="IPR027417">
    <property type="entry name" value="P-loop_NTPase"/>
</dbReference>
<dbReference type="InterPro" id="IPR050445">
    <property type="entry name" value="Bact_polysacc_biosynth/exp"/>
</dbReference>
<comment type="caution">
    <text evidence="5">The sequence shown here is derived from an EMBL/GenBank/DDBJ whole genome shotgun (WGS) entry which is preliminary data.</text>
</comment>
<dbReference type="AlphaFoldDB" id="A0A840I0W5"/>
<sequence length="293" mass="31637">MREFEEALRRARAGVSDPLPTKDGPAVEPPVRQEYARRAEPQPSRPQVQALQPLHAPSAPSNTHVFPPLTADIAFFRESFGSQGGDSAVVDGAFRILRTRVLEAMKVKGGQVLGITSPAPGAGKTVTAIHLALACARRPEQTVILADFDYRRPAVAQYLDATGFKPSIDYFRGEGQALDYLYRNEAGNLLFMLTDRSTEMSAEHLASSRFAAALDSLRGVAEDALVILDLPPMTGCDDTLAVMPRLDGVLLVVAAGESRFSHLEETVAQIPKDKLIGTVLNKAEGAGAAYDYY</sequence>
<reference evidence="5 6" key="1">
    <citation type="submission" date="2020-08" db="EMBL/GenBank/DDBJ databases">
        <title>Genomic Encyclopedia of Type Strains, Phase IV (KMG-IV): sequencing the most valuable type-strain genomes for metagenomic binning, comparative biology and taxonomic classification.</title>
        <authorList>
            <person name="Goeker M."/>
        </authorList>
    </citation>
    <scope>NUCLEOTIDE SEQUENCE [LARGE SCALE GENOMIC DNA]</scope>
    <source>
        <strain evidence="5 6">DSM 102850</strain>
    </source>
</reference>